<proteinExistence type="predicted"/>
<protein>
    <submittedName>
        <fullName evidence="3">DNA polymerase epsilon subunit C</fullName>
    </submittedName>
</protein>
<evidence type="ECO:0000256" key="1">
    <source>
        <dbReference type="SAM" id="MobiDB-lite"/>
    </source>
</evidence>
<sequence>MSPPSQSPLPDSSALEAGLVADTRQPVHGAIQNDVRNLLLDVPLSGRLVYSDVLRSPDAVRTFDDDIKCRSIFEEYATTEEKVPSPKVEGTYAPSLLEYYSRSPGIDLETGVVVFPSQCRQRKEIPTIAYRRRTKRRRGSDRDARVLVLACIGLTTFLSALVAGYISQVVQSKTLHPALHVVFTVSIFVTTILLAYYTARVTSRTSIPRHLWAVRRPRYRHHRHHHRRRWPSTPSTSASLNSKSGLLRTPSVLRPSPTSTTPKRLSPSLPHTPLKPEEVLPLIPHDLLPTPPAARTARHSTQASHSTYLGEYSDFYVKDMKPLPSRPPLTNSPVRSPVGMTQLPPVPPLNVRRAATPPTERPTRTTRPVSPASLDPLPAITCPTPLSPLHTPLSPTGTPGSPVIVEEADEEQDEEEQHEREEGSIYISAPPPAYGRWRGSIRVDPDFLGWRQLSLEEVEGRGLPGYSRGEDDGV</sequence>
<evidence type="ECO:0000313" key="3">
    <source>
        <dbReference type="EMBL" id="PNS21633.1"/>
    </source>
</evidence>
<dbReference type="OrthoDB" id="5417811at2759"/>
<name>A0A2K1R369_9PEZI</name>
<feature type="compositionally biased region" description="Polar residues" evidence="1">
    <location>
        <begin position="232"/>
        <end position="244"/>
    </location>
</feature>
<keyword evidence="2" id="KW-0472">Membrane</keyword>
<dbReference type="InParanoid" id="A0A2K1R369"/>
<dbReference type="Proteomes" id="UP000243797">
    <property type="component" value="Unassembled WGS sequence"/>
</dbReference>
<dbReference type="EMBL" id="NKHZ01000011">
    <property type="protein sequence ID" value="PNS21633.1"/>
    <property type="molecule type" value="Genomic_DNA"/>
</dbReference>
<feature type="transmembrane region" description="Helical" evidence="2">
    <location>
        <begin position="178"/>
        <end position="199"/>
    </location>
</feature>
<organism evidence="3 4">
    <name type="scientific">Sphaceloma murrayae</name>
    <dbReference type="NCBI Taxonomy" id="2082308"/>
    <lineage>
        <taxon>Eukaryota</taxon>
        <taxon>Fungi</taxon>
        <taxon>Dikarya</taxon>
        <taxon>Ascomycota</taxon>
        <taxon>Pezizomycotina</taxon>
        <taxon>Dothideomycetes</taxon>
        <taxon>Dothideomycetidae</taxon>
        <taxon>Myriangiales</taxon>
        <taxon>Elsinoaceae</taxon>
        <taxon>Sphaceloma</taxon>
    </lineage>
</organism>
<feature type="region of interest" description="Disordered" evidence="1">
    <location>
        <begin position="323"/>
        <end position="376"/>
    </location>
</feature>
<reference evidence="3 4" key="1">
    <citation type="submission" date="2017-06" db="EMBL/GenBank/DDBJ databases">
        <title>Draft genome sequence of a variant of Elsinoe murrayae.</title>
        <authorList>
            <person name="Cheng Q."/>
        </authorList>
    </citation>
    <scope>NUCLEOTIDE SEQUENCE [LARGE SCALE GENOMIC DNA]</scope>
    <source>
        <strain evidence="3 4">CQ-2017a</strain>
    </source>
</reference>
<feature type="transmembrane region" description="Helical" evidence="2">
    <location>
        <begin position="146"/>
        <end position="166"/>
    </location>
</feature>
<keyword evidence="4" id="KW-1185">Reference proteome</keyword>
<gene>
    <name evidence="3" type="ORF">CAC42_992</name>
</gene>
<comment type="caution">
    <text evidence="3">The sequence shown here is derived from an EMBL/GenBank/DDBJ whole genome shotgun (WGS) entry which is preliminary data.</text>
</comment>
<feature type="compositionally biased region" description="Acidic residues" evidence="1">
    <location>
        <begin position="406"/>
        <end position="416"/>
    </location>
</feature>
<feature type="region of interest" description="Disordered" evidence="1">
    <location>
        <begin position="222"/>
        <end position="276"/>
    </location>
</feature>
<keyword evidence="2" id="KW-0812">Transmembrane</keyword>
<evidence type="ECO:0000256" key="2">
    <source>
        <dbReference type="SAM" id="Phobius"/>
    </source>
</evidence>
<feature type="region of interest" description="Disordered" evidence="1">
    <location>
        <begin position="406"/>
        <end position="438"/>
    </location>
</feature>
<keyword evidence="2" id="KW-1133">Transmembrane helix</keyword>
<accession>A0A2K1R369</accession>
<evidence type="ECO:0000313" key="4">
    <source>
        <dbReference type="Proteomes" id="UP000243797"/>
    </source>
</evidence>
<dbReference type="AlphaFoldDB" id="A0A2K1R369"/>